<sequence length="61" mass="7025">MGSNLISEEEFAALMTEVKPYFEAMNHDPLYRQLTFFEVLTALAFAYFKQKQAAFQVLEVG</sequence>
<gene>
    <name evidence="1" type="ORF">S01H4_35364</name>
</gene>
<dbReference type="EMBL" id="BART01018795">
    <property type="protein sequence ID" value="GAG78135.1"/>
    <property type="molecule type" value="Genomic_DNA"/>
</dbReference>
<name>X1A7H6_9ZZZZ</name>
<dbReference type="SUPFAM" id="SSF53623">
    <property type="entry name" value="MurD-like peptide ligases, catalytic domain"/>
    <property type="match status" value="1"/>
</dbReference>
<dbReference type="AlphaFoldDB" id="X1A7H6"/>
<protein>
    <submittedName>
        <fullName evidence="1">Uncharacterized protein</fullName>
    </submittedName>
</protein>
<dbReference type="GO" id="GO:0005524">
    <property type="term" value="F:ATP binding"/>
    <property type="evidence" value="ECO:0007669"/>
    <property type="project" value="InterPro"/>
</dbReference>
<dbReference type="Gene3D" id="3.40.1190.10">
    <property type="entry name" value="Mur-like, catalytic domain"/>
    <property type="match status" value="1"/>
</dbReference>
<feature type="non-terminal residue" evidence="1">
    <location>
        <position position="61"/>
    </location>
</feature>
<proteinExistence type="predicted"/>
<reference evidence="1" key="1">
    <citation type="journal article" date="2014" name="Front. Microbiol.">
        <title>High frequency of phylogenetically diverse reductive dehalogenase-homologous genes in deep subseafloor sedimentary metagenomes.</title>
        <authorList>
            <person name="Kawai M."/>
            <person name="Futagami T."/>
            <person name="Toyoda A."/>
            <person name="Takaki Y."/>
            <person name="Nishi S."/>
            <person name="Hori S."/>
            <person name="Arai W."/>
            <person name="Tsubouchi T."/>
            <person name="Morono Y."/>
            <person name="Uchiyama I."/>
            <person name="Ito T."/>
            <person name="Fujiyama A."/>
            <person name="Inagaki F."/>
            <person name="Takami H."/>
        </authorList>
    </citation>
    <scope>NUCLEOTIDE SEQUENCE</scope>
    <source>
        <strain evidence="1">Expedition CK06-06</strain>
    </source>
</reference>
<accession>X1A7H6</accession>
<evidence type="ECO:0000313" key="1">
    <source>
        <dbReference type="EMBL" id="GAG78135.1"/>
    </source>
</evidence>
<comment type="caution">
    <text evidence="1">The sequence shown here is derived from an EMBL/GenBank/DDBJ whole genome shotgun (WGS) entry which is preliminary data.</text>
</comment>
<organism evidence="1">
    <name type="scientific">marine sediment metagenome</name>
    <dbReference type="NCBI Taxonomy" id="412755"/>
    <lineage>
        <taxon>unclassified sequences</taxon>
        <taxon>metagenomes</taxon>
        <taxon>ecological metagenomes</taxon>
    </lineage>
</organism>
<dbReference type="InterPro" id="IPR036565">
    <property type="entry name" value="Mur-like_cat_sf"/>
</dbReference>